<keyword evidence="3" id="KW-1185">Reference proteome</keyword>
<dbReference type="OrthoDB" id="5979581at2759"/>
<dbReference type="EMBL" id="AZGY01000016">
    <property type="protein sequence ID" value="KZZ92115.1"/>
    <property type="molecule type" value="Genomic_DNA"/>
</dbReference>
<name>A0A167Z3J5_9HYPO</name>
<comment type="caution">
    <text evidence="2">The sequence shown here is derived from an EMBL/GenBank/DDBJ whole genome shotgun (WGS) entry which is preliminary data.</text>
</comment>
<protein>
    <submittedName>
        <fullName evidence="2">Protein kinase domain protein</fullName>
    </submittedName>
</protein>
<dbReference type="STRING" id="1081109.A0A167Z3J5"/>
<dbReference type="GO" id="GO:0016301">
    <property type="term" value="F:kinase activity"/>
    <property type="evidence" value="ECO:0007669"/>
    <property type="project" value="UniProtKB-KW"/>
</dbReference>
<evidence type="ECO:0000256" key="1">
    <source>
        <dbReference type="SAM" id="MobiDB-lite"/>
    </source>
</evidence>
<dbReference type="Proteomes" id="UP000078544">
    <property type="component" value="Unassembled WGS sequence"/>
</dbReference>
<accession>A0A167Z3J5</accession>
<evidence type="ECO:0000313" key="2">
    <source>
        <dbReference type="EMBL" id="KZZ92115.1"/>
    </source>
</evidence>
<evidence type="ECO:0000313" key="3">
    <source>
        <dbReference type="Proteomes" id="UP000078544"/>
    </source>
</evidence>
<feature type="region of interest" description="Disordered" evidence="1">
    <location>
        <begin position="70"/>
        <end position="91"/>
    </location>
</feature>
<keyword evidence="2" id="KW-0808">Transferase</keyword>
<keyword evidence="2" id="KW-0418">Kinase</keyword>
<proteinExistence type="predicted"/>
<sequence length="91" mass="10501">MAQRPLFGEILATSDMITSQQVNTLGALPRDWWDKWNATSEFFKQDGTPIESRRTPSWSSRFERDIQQPMREDTLEGSSDIEEAQAFTSML</sequence>
<organism evidence="2 3">
    <name type="scientific">Moelleriella libera RCEF 2490</name>
    <dbReference type="NCBI Taxonomy" id="1081109"/>
    <lineage>
        <taxon>Eukaryota</taxon>
        <taxon>Fungi</taxon>
        <taxon>Dikarya</taxon>
        <taxon>Ascomycota</taxon>
        <taxon>Pezizomycotina</taxon>
        <taxon>Sordariomycetes</taxon>
        <taxon>Hypocreomycetidae</taxon>
        <taxon>Hypocreales</taxon>
        <taxon>Clavicipitaceae</taxon>
        <taxon>Moelleriella</taxon>
    </lineage>
</organism>
<reference evidence="2 3" key="1">
    <citation type="journal article" date="2016" name="Genome Biol. Evol.">
        <title>Divergent and convergent evolution of fungal pathogenicity.</title>
        <authorList>
            <person name="Shang Y."/>
            <person name="Xiao G."/>
            <person name="Zheng P."/>
            <person name="Cen K."/>
            <person name="Zhan S."/>
            <person name="Wang C."/>
        </authorList>
    </citation>
    <scope>NUCLEOTIDE SEQUENCE [LARGE SCALE GENOMIC DNA]</scope>
    <source>
        <strain evidence="2 3">RCEF 2490</strain>
    </source>
</reference>
<gene>
    <name evidence="2" type="ORF">AAL_06325</name>
</gene>
<dbReference type="AlphaFoldDB" id="A0A167Z3J5"/>